<dbReference type="InterPro" id="IPR050278">
    <property type="entry name" value="Serine_Prot_S9B/DPPIV"/>
</dbReference>
<feature type="domain" description="Dipeptidylpeptidase IV N-terminal" evidence="7">
    <location>
        <begin position="97"/>
        <end position="484"/>
    </location>
</feature>
<evidence type="ECO:0000256" key="5">
    <source>
        <dbReference type="SAM" id="SignalP"/>
    </source>
</evidence>
<organism evidence="8 9">
    <name type="scientific">Folsomia candida</name>
    <name type="common">Springtail</name>
    <dbReference type="NCBI Taxonomy" id="158441"/>
    <lineage>
        <taxon>Eukaryota</taxon>
        <taxon>Metazoa</taxon>
        <taxon>Ecdysozoa</taxon>
        <taxon>Arthropoda</taxon>
        <taxon>Hexapoda</taxon>
        <taxon>Collembola</taxon>
        <taxon>Entomobryomorpha</taxon>
        <taxon>Isotomoidea</taxon>
        <taxon>Isotomidae</taxon>
        <taxon>Proisotominae</taxon>
        <taxon>Folsomia</taxon>
    </lineage>
</organism>
<reference evidence="8 9" key="1">
    <citation type="submission" date="2015-12" db="EMBL/GenBank/DDBJ databases">
        <title>The genome of Folsomia candida.</title>
        <authorList>
            <person name="Faddeeva A."/>
            <person name="Derks M.F."/>
            <person name="Anvar Y."/>
            <person name="Smit S."/>
            <person name="Van Straalen N."/>
            <person name="Roelofs D."/>
        </authorList>
    </citation>
    <scope>NUCLEOTIDE SEQUENCE [LARGE SCALE GENOMIC DNA]</scope>
    <source>
        <strain evidence="8 9">VU population</strain>
        <tissue evidence="8">Whole body</tissue>
    </source>
</reference>
<dbReference type="InterPro" id="IPR029058">
    <property type="entry name" value="AB_hydrolase_fold"/>
</dbReference>
<comment type="caution">
    <text evidence="8">The sequence shown here is derived from an EMBL/GenBank/DDBJ whole genome shotgun (WGS) entry which is preliminary data.</text>
</comment>
<dbReference type="InterPro" id="IPR001375">
    <property type="entry name" value="Peptidase_S9_cat"/>
</dbReference>
<evidence type="ECO:0000259" key="6">
    <source>
        <dbReference type="Pfam" id="PF00326"/>
    </source>
</evidence>
<feature type="chain" id="PRO_5012872526" description="Venom dipeptidyl peptidase 4" evidence="5">
    <location>
        <begin position="22"/>
        <end position="833"/>
    </location>
</feature>
<keyword evidence="9" id="KW-1185">Reference proteome</keyword>
<dbReference type="Pfam" id="PF00930">
    <property type="entry name" value="DPPIV_N"/>
    <property type="match status" value="1"/>
</dbReference>
<dbReference type="GO" id="GO:0008236">
    <property type="term" value="F:serine-type peptidase activity"/>
    <property type="evidence" value="ECO:0007669"/>
    <property type="project" value="InterPro"/>
</dbReference>
<sequence>MTQKFIFFAHFLANFVLLLNAQDPVKEPITLNDFLTGTLSAGGFGGSWVPGSDDTLRVISGNNIWEYDLDTKQNRSVVTSSQFTERFGTQSLGLSVSKDNAFILIEHSRRQLWRHSYLAKYDVLELATNQFSVIQPTGFENDPQIELQLVVWDASGHGVAFVYGNNVYYKAAHGAGQAAVQITQDGGDAIFNGISDWVYEEEMYGSPVAMWFSTDSSSLAFVRFDDSGVDFFQWPLYGEPGVRETVYPVYEPLRYPKAGRDNPLVSLHIVKLDNPTTVRQITYPAGQDPQLQYYIATITWATANRVIIQNFNRHQNRTVWNFCNADDGTCAEVADKSADNPVGWWDPHRPTVSRDGSKFLTFVNAHQDTDPFQRSYRHIASLNSVGPNPEVPTLTDGAFHVDSILGWDEANDRLYFSGTGLPSPLGNPSERHAYYVALSGPNLTPQCFTCALRNGFDEECHSHSVSLSANFKFYMHTCRGPGVPEVTTRFTSNHTVAHTWNNNAAVRARLETKLLPSVTEMEVDVAGGFKAKVRLLLPPNFDAAKKYPMMVDVYGGPDSQAITQDYGINWGYYLASSRGVIYAKIDGRGSARQSAEQKFAVYRNLGSAEVEDQISVARHLITLGYIDPEKTAIWGWSYGGYATAMALGKDSGNVFKCGISVAPVSSWLYYDTIYTERYMGLPSAEDNWAGYNQSSVMAHLTGIANKEFLLIHGNADDNVHYQNSMMLARALEQADILFESLSYPEENHNINGPGMRLHLYHSIEHFLTRDTCFGELGNPGEEGTTTSTPPVTGTGSTDPGTGSTEGSTRAGASSNHGLTYLILVPLIGFVKEW</sequence>
<keyword evidence="5" id="KW-0732">Signal</keyword>
<feature type="region of interest" description="Disordered" evidence="4">
    <location>
        <begin position="774"/>
        <end position="811"/>
    </location>
</feature>
<feature type="compositionally biased region" description="Low complexity" evidence="4">
    <location>
        <begin position="779"/>
        <end position="808"/>
    </location>
</feature>
<dbReference type="GO" id="GO:0008239">
    <property type="term" value="F:dipeptidyl-peptidase activity"/>
    <property type="evidence" value="ECO:0007669"/>
    <property type="project" value="TreeGrafter"/>
</dbReference>
<dbReference type="EMBL" id="LNIX01000011">
    <property type="protein sequence ID" value="OXA48450.1"/>
    <property type="molecule type" value="Genomic_DNA"/>
</dbReference>
<accession>A0A226DTQ9</accession>
<evidence type="ECO:0000256" key="1">
    <source>
        <dbReference type="ARBA" id="ARBA00010036"/>
    </source>
</evidence>
<gene>
    <name evidence="8" type="ORF">Fcan01_16673</name>
</gene>
<evidence type="ECO:0000256" key="3">
    <source>
        <dbReference type="ARBA" id="ARBA00072929"/>
    </source>
</evidence>
<dbReference type="Gene3D" id="2.140.10.30">
    <property type="entry name" value="Dipeptidylpeptidase IV, N-terminal domain"/>
    <property type="match status" value="1"/>
</dbReference>
<evidence type="ECO:0000256" key="4">
    <source>
        <dbReference type="SAM" id="MobiDB-lite"/>
    </source>
</evidence>
<dbReference type="GO" id="GO:0005886">
    <property type="term" value="C:plasma membrane"/>
    <property type="evidence" value="ECO:0007669"/>
    <property type="project" value="TreeGrafter"/>
</dbReference>
<comment type="similarity">
    <text evidence="1">Belongs to the peptidase S9B family. DPPIV subfamily.</text>
</comment>
<dbReference type="PANTHER" id="PTHR11731">
    <property type="entry name" value="PROTEASE FAMILY S9B,C DIPEPTIDYL-PEPTIDASE IV-RELATED"/>
    <property type="match status" value="1"/>
</dbReference>
<dbReference type="PANTHER" id="PTHR11731:SF154">
    <property type="entry name" value="VENOM DIPEPTIDYL PEPTIDASE 4-LIKE PROTEIN"/>
    <property type="match status" value="1"/>
</dbReference>
<dbReference type="SUPFAM" id="SSF82171">
    <property type="entry name" value="DPP6 N-terminal domain-like"/>
    <property type="match status" value="1"/>
</dbReference>
<dbReference type="GO" id="GO:0006508">
    <property type="term" value="P:proteolysis"/>
    <property type="evidence" value="ECO:0007669"/>
    <property type="project" value="InterPro"/>
</dbReference>
<evidence type="ECO:0000259" key="7">
    <source>
        <dbReference type="Pfam" id="PF00930"/>
    </source>
</evidence>
<dbReference type="AlphaFoldDB" id="A0A226DTQ9"/>
<evidence type="ECO:0000313" key="8">
    <source>
        <dbReference type="EMBL" id="OXA48450.1"/>
    </source>
</evidence>
<evidence type="ECO:0000313" key="9">
    <source>
        <dbReference type="Proteomes" id="UP000198287"/>
    </source>
</evidence>
<dbReference type="Proteomes" id="UP000198287">
    <property type="component" value="Unassembled WGS sequence"/>
</dbReference>
<dbReference type="OMA" id="IRWKSYN"/>
<dbReference type="Pfam" id="PF00326">
    <property type="entry name" value="Peptidase_S9"/>
    <property type="match status" value="1"/>
</dbReference>
<dbReference type="Gene3D" id="3.40.50.1820">
    <property type="entry name" value="alpha/beta hydrolase"/>
    <property type="match status" value="1"/>
</dbReference>
<protein>
    <recommendedName>
        <fullName evidence="3">Venom dipeptidyl peptidase 4</fullName>
    </recommendedName>
</protein>
<feature type="signal peptide" evidence="5">
    <location>
        <begin position="1"/>
        <end position="21"/>
    </location>
</feature>
<keyword evidence="2" id="KW-0325">Glycoprotein</keyword>
<feature type="domain" description="Peptidase S9 prolyl oligopeptidase catalytic" evidence="6">
    <location>
        <begin position="569"/>
        <end position="769"/>
    </location>
</feature>
<dbReference type="FunFam" id="3.40.50.1820:FF:000003">
    <property type="entry name" value="Dipeptidyl peptidase 4"/>
    <property type="match status" value="1"/>
</dbReference>
<proteinExistence type="inferred from homology"/>
<dbReference type="OrthoDB" id="16520at2759"/>
<dbReference type="InterPro" id="IPR002469">
    <property type="entry name" value="Peptidase_S9B_N"/>
</dbReference>
<dbReference type="SUPFAM" id="SSF53474">
    <property type="entry name" value="alpha/beta-Hydrolases"/>
    <property type="match status" value="1"/>
</dbReference>
<name>A0A226DTQ9_FOLCA</name>
<evidence type="ECO:0000256" key="2">
    <source>
        <dbReference type="ARBA" id="ARBA00023180"/>
    </source>
</evidence>